<dbReference type="EMBL" id="CM000882">
    <property type="protein sequence ID" value="PNT69376.1"/>
    <property type="molecule type" value="Genomic_DNA"/>
</dbReference>
<name>A0A2K2D532_BRADI</name>
<reference evidence="2" key="3">
    <citation type="submission" date="2018-08" db="UniProtKB">
        <authorList>
            <consortium name="EnsemblPlants"/>
        </authorList>
    </citation>
    <scope>IDENTIFICATION</scope>
    <source>
        <strain evidence="2">cv. Bd21</strain>
    </source>
</reference>
<dbReference type="AlphaFoldDB" id="A0A2K2D532"/>
<sequence>MPWSSSLHPLTAYQDGIFILSLSKKGWDLQGGSGICPGLCSLLDHVALAAAVGEGRALRGNIRRACRAPVAAVLTYASGRSVFRLHSRRDIQGLFGSVWLLP</sequence>
<evidence type="ECO:0000313" key="3">
    <source>
        <dbReference type="Proteomes" id="UP000008810"/>
    </source>
</evidence>
<dbReference type="InParanoid" id="A0A2K2D532"/>
<proteinExistence type="predicted"/>
<reference evidence="1 2" key="1">
    <citation type="journal article" date="2010" name="Nature">
        <title>Genome sequencing and analysis of the model grass Brachypodium distachyon.</title>
        <authorList>
            <consortium name="International Brachypodium Initiative"/>
        </authorList>
    </citation>
    <scope>NUCLEOTIDE SEQUENCE [LARGE SCALE GENOMIC DNA]</scope>
    <source>
        <strain evidence="1 2">Bd21</strain>
    </source>
</reference>
<dbReference type="Proteomes" id="UP000008810">
    <property type="component" value="Chromosome 3"/>
</dbReference>
<protein>
    <submittedName>
        <fullName evidence="1 2">Uncharacterized protein</fullName>
    </submittedName>
</protein>
<gene>
    <name evidence="1" type="ORF">BRADI_3g54409v3</name>
</gene>
<keyword evidence="3" id="KW-1185">Reference proteome</keyword>
<evidence type="ECO:0000313" key="2">
    <source>
        <dbReference type="EnsemblPlants" id="PNT69376"/>
    </source>
</evidence>
<accession>A0A2K2D532</accession>
<organism evidence="1">
    <name type="scientific">Brachypodium distachyon</name>
    <name type="common">Purple false brome</name>
    <name type="synonym">Trachynia distachya</name>
    <dbReference type="NCBI Taxonomy" id="15368"/>
    <lineage>
        <taxon>Eukaryota</taxon>
        <taxon>Viridiplantae</taxon>
        <taxon>Streptophyta</taxon>
        <taxon>Embryophyta</taxon>
        <taxon>Tracheophyta</taxon>
        <taxon>Spermatophyta</taxon>
        <taxon>Magnoliopsida</taxon>
        <taxon>Liliopsida</taxon>
        <taxon>Poales</taxon>
        <taxon>Poaceae</taxon>
        <taxon>BOP clade</taxon>
        <taxon>Pooideae</taxon>
        <taxon>Stipodae</taxon>
        <taxon>Brachypodieae</taxon>
        <taxon>Brachypodium</taxon>
    </lineage>
</organism>
<reference evidence="1" key="2">
    <citation type="submission" date="2017-06" db="EMBL/GenBank/DDBJ databases">
        <title>WGS assembly of Brachypodium distachyon.</title>
        <authorList>
            <consortium name="The International Brachypodium Initiative"/>
            <person name="Lucas S."/>
            <person name="Harmon-Smith M."/>
            <person name="Lail K."/>
            <person name="Tice H."/>
            <person name="Grimwood J."/>
            <person name="Bruce D."/>
            <person name="Barry K."/>
            <person name="Shu S."/>
            <person name="Lindquist E."/>
            <person name="Wang M."/>
            <person name="Pitluck S."/>
            <person name="Vogel J.P."/>
            <person name="Garvin D.F."/>
            <person name="Mockler T.C."/>
            <person name="Schmutz J."/>
            <person name="Rokhsar D."/>
            <person name="Bevan M.W."/>
        </authorList>
    </citation>
    <scope>NUCLEOTIDE SEQUENCE</scope>
    <source>
        <strain evidence="1">Bd21</strain>
    </source>
</reference>
<dbReference type="EnsemblPlants" id="PNT69376">
    <property type="protein sequence ID" value="PNT69376"/>
    <property type="gene ID" value="BRADI_3g54409v3"/>
</dbReference>
<evidence type="ECO:0000313" key="1">
    <source>
        <dbReference type="EMBL" id="PNT69376.1"/>
    </source>
</evidence>
<dbReference type="Gramene" id="PNT69376">
    <property type="protein sequence ID" value="PNT69376"/>
    <property type="gene ID" value="BRADI_3g54409v3"/>
</dbReference>